<dbReference type="GO" id="GO:0051603">
    <property type="term" value="P:proteolysis involved in protein catabolic process"/>
    <property type="evidence" value="ECO:0007669"/>
    <property type="project" value="TreeGrafter"/>
</dbReference>
<keyword evidence="5 6" id="KW-0482">Metalloprotease</keyword>
<evidence type="ECO:0000313" key="9">
    <source>
        <dbReference type="Proteomes" id="UP000031623"/>
    </source>
</evidence>
<dbReference type="InterPro" id="IPR001915">
    <property type="entry name" value="Peptidase_M48"/>
</dbReference>
<dbReference type="PROSITE" id="PS51257">
    <property type="entry name" value="PROKAR_LIPOPROTEIN"/>
    <property type="match status" value="1"/>
</dbReference>
<dbReference type="GO" id="GO:0004222">
    <property type="term" value="F:metalloendopeptidase activity"/>
    <property type="evidence" value="ECO:0007669"/>
    <property type="project" value="InterPro"/>
</dbReference>
<dbReference type="PANTHER" id="PTHR22726:SF24">
    <property type="entry name" value="M48 FAMILY METALLOPEPTIDASE"/>
    <property type="match status" value="1"/>
</dbReference>
<keyword evidence="4 6" id="KW-0862">Zinc</keyword>
<evidence type="ECO:0000259" key="7">
    <source>
        <dbReference type="Pfam" id="PF01435"/>
    </source>
</evidence>
<comment type="cofactor">
    <cofactor evidence="6">
        <name>Zn(2+)</name>
        <dbReference type="ChEBI" id="CHEBI:29105"/>
    </cofactor>
    <text evidence="6">Binds 1 zinc ion per subunit.</text>
</comment>
<dbReference type="HOGENOM" id="CLU_029002_5_0_6"/>
<comment type="similarity">
    <text evidence="6">Belongs to the peptidase M48 family.</text>
</comment>
<protein>
    <submittedName>
        <fullName evidence="8">Peptidase M48</fullName>
    </submittedName>
</protein>
<keyword evidence="1 6" id="KW-0645">Protease</keyword>
<gene>
    <name evidence="8" type="ORF">THII_3344</name>
</gene>
<evidence type="ECO:0000256" key="2">
    <source>
        <dbReference type="ARBA" id="ARBA00022723"/>
    </source>
</evidence>
<dbReference type="PANTHER" id="PTHR22726">
    <property type="entry name" value="METALLOENDOPEPTIDASE OMA1"/>
    <property type="match status" value="1"/>
</dbReference>
<name>A0A090BVY0_9GAMM</name>
<feature type="domain" description="Peptidase M48" evidence="7">
    <location>
        <begin position="57"/>
        <end position="239"/>
    </location>
</feature>
<dbReference type="InterPro" id="IPR051156">
    <property type="entry name" value="Mito/Outer_Membr_Metalloprot"/>
</dbReference>
<accession>A0A090BVY0</accession>
<evidence type="ECO:0000256" key="4">
    <source>
        <dbReference type="ARBA" id="ARBA00022833"/>
    </source>
</evidence>
<sequence length="261" mass="28352">MLKKIVILFITILFTSCVTSPLGRKQLILMPADQVDTMGVEAFKTVKEKTPLETNSQVNHYVTCVANAIIQVSNSTVKSWEIAVFRDESANAFALPGGKIGVNTGLLKVAEDQNQLGTVIGHEVAHVLANHSNERVSQEYAVQQGLELIQAVTNVQTQMGQTVMGLLGVGAQFGILLPYSRVHESEADILGLNLMATAGFDPRASITLWQNMERAGGSEPPEFLSTHPSHNTRINDLENAMNNALSLFQQAQSAGRRPNCQ</sequence>
<keyword evidence="2" id="KW-0479">Metal-binding</keyword>
<dbReference type="CDD" id="cd07331">
    <property type="entry name" value="M48C_Oma1_like"/>
    <property type="match status" value="1"/>
</dbReference>
<evidence type="ECO:0000313" key="8">
    <source>
        <dbReference type="EMBL" id="BAP57641.1"/>
    </source>
</evidence>
<dbReference type="GO" id="GO:0046872">
    <property type="term" value="F:metal ion binding"/>
    <property type="evidence" value="ECO:0007669"/>
    <property type="project" value="UniProtKB-KW"/>
</dbReference>
<reference evidence="8 9" key="1">
    <citation type="journal article" date="2014" name="ISME J.">
        <title>Ecophysiology of Thioploca ingrica as revealed by the complete genome sequence supplemented with proteomic evidence.</title>
        <authorList>
            <person name="Kojima H."/>
            <person name="Ogura Y."/>
            <person name="Yamamoto N."/>
            <person name="Togashi T."/>
            <person name="Mori H."/>
            <person name="Watanabe T."/>
            <person name="Nemoto F."/>
            <person name="Kurokawa K."/>
            <person name="Hayashi T."/>
            <person name="Fukui M."/>
        </authorList>
    </citation>
    <scope>NUCLEOTIDE SEQUENCE [LARGE SCALE GENOMIC DNA]</scope>
</reference>
<dbReference type="GO" id="GO:0016020">
    <property type="term" value="C:membrane"/>
    <property type="evidence" value="ECO:0007669"/>
    <property type="project" value="TreeGrafter"/>
</dbReference>
<dbReference type="AlphaFoldDB" id="A0A090BVY0"/>
<keyword evidence="9" id="KW-1185">Reference proteome</keyword>
<dbReference type="STRING" id="40754.THII_3344"/>
<evidence type="ECO:0000256" key="1">
    <source>
        <dbReference type="ARBA" id="ARBA00022670"/>
    </source>
</evidence>
<proteinExistence type="inferred from homology"/>
<dbReference type="KEGG" id="tig:THII_3344"/>
<organism evidence="8 9">
    <name type="scientific">Thioploca ingrica</name>
    <dbReference type="NCBI Taxonomy" id="40754"/>
    <lineage>
        <taxon>Bacteria</taxon>
        <taxon>Pseudomonadati</taxon>
        <taxon>Pseudomonadota</taxon>
        <taxon>Gammaproteobacteria</taxon>
        <taxon>Thiotrichales</taxon>
        <taxon>Thiotrichaceae</taxon>
        <taxon>Thioploca</taxon>
    </lineage>
</organism>
<evidence type="ECO:0000256" key="3">
    <source>
        <dbReference type="ARBA" id="ARBA00022801"/>
    </source>
</evidence>
<evidence type="ECO:0000256" key="6">
    <source>
        <dbReference type="RuleBase" id="RU003983"/>
    </source>
</evidence>
<keyword evidence="3 6" id="KW-0378">Hydrolase</keyword>
<dbReference type="Pfam" id="PF01435">
    <property type="entry name" value="Peptidase_M48"/>
    <property type="match status" value="1"/>
</dbReference>
<dbReference type="Proteomes" id="UP000031623">
    <property type="component" value="Chromosome"/>
</dbReference>
<dbReference type="EMBL" id="AP014633">
    <property type="protein sequence ID" value="BAP57641.1"/>
    <property type="molecule type" value="Genomic_DNA"/>
</dbReference>
<dbReference type="Gene3D" id="3.30.2010.10">
    <property type="entry name" value="Metalloproteases ('zincins'), catalytic domain"/>
    <property type="match status" value="1"/>
</dbReference>
<evidence type="ECO:0000256" key="5">
    <source>
        <dbReference type="ARBA" id="ARBA00023049"/>
    </source>
</evidence>